<evidence type="ECO:0000313" key="4">
    <source>
        <dbReference type="EMBL" id="KAK4777520.1"/>
    </source>
</evidence>
<dbReference type="PANTHER" id="PTHR46236:SF35">
    <property type="entry name" value="MATH DOMAIN-CONTAINING PROTEIN"/>
    <property type="match status" value="1"/>
</dbReference>
<dbReference type="EMBL" id="JAXIOK010000002">
    <property type="protein sequence ID" value="KAK4777520.1"/>
    <property type="molecule type" value="Genomic_DNA"/>
</dbReference>
<dbReference type="SMART" id="SM00061">
    <property type="entry name" value="MATH"/>
    <property type="match status" value="1"/>
</dbReference>
<comment type="caution">
    <text evidence="4">The sequence shown here is derived from an EMBL/GenBank/DDBJ whole genome shotgun (WGS) entry which is preliminary data.</text>
</comment>
<dbReference type="PROSITE" id="PS50144">
    <property type="entry name" value="MATH"/>
    <property type="match status" value="1"/>
</dbReference>
<dbReference type="AlphaFoldDB" id="A0AAN7L9F2"/>
<evidence type="ECO:0000256" key="1">
    <source>
        <dbReference type="ARBA" id="ARBA00023054"/>
    </source>
</evidence>
<keyword evidence="5" id="KW-1185">Reference proteome</keyword>
<reference evidence="4 5" key="1">
    <citation type="journal article" date="2023" name="Hortic Res">
        <title>Pangenome of water caltrop reveals structural variations and asymmetric subgenome divergence after allopolyploidization.</title>
        <authorList>
            <person name="Zhang X."/>
            <person name="Chen Y."/>
            <person name="Wang L."/>
            <person name="Yuan Y."/>
            <person name="Fang M."/>
            <person name="Shi L."/>
            <person name="Lu R."/>
            <person name="Comes H.P."/>
            <person name="Ma Y."/>
            <person name="Chen Y."/>
            <person name="Huang G."/>
            <person name="Zhou Y."/>
            <person name="Zheng Z."/>
            <person name="Qiu Y."/>
        </authorList>
    </citation>
    <scope>NUCLEOTIDE SEQUENCE [LARGE SCALE GENOMIC DNA]</scope>
    <source>
        <tissue evidence="4">Roots</tissue>
    </source>
</reference>
<evidence type="ECO:0000256" key="2">
    <source>
        <dbReference type="SAM" id="Coils"/>
    </source>
</evidence>
<name>A0AAN7L9F2_9MYRT</name>
<dbReference type="CDD" id="cd00121">
    <property type="entry name" value="MATH"/>
    <property type="match status" value="1"/>
</dbReference>
<dbReference type="SUPFAM" id="SSF49599">
    <property type="entry name" value="TRAF domain-like"/>
    <property type="match status" value="1"/>
</dbReference>
<sequence>MPVEAFVSGNQCEVSPSFIRMLHLLPLFDTMQCSYKGFGVILLLEENCRWKPRTAIMDSQIPLSGSYKWRINYFTLMDQNKYYSDMFTIGGCKWRILIFPKGNNSDHFSIYLDVPDSATLPIGWYREVSITFTVINQNNQTQSTKKETRHRFDARKADWGFSSFKPLSELHDRSKGFLVNDTIIVEVKLELHSAEPAVVVVPESARSHPNTFPLAVNAPSVTEACRFDSFFSELEELIVIAETSTSKGLCSGKGDDQTFDLIPRSPSLEEVEEAKLTLKECLSDLFKLNMKDRLASALQTLSRAETGLSPDQQKSVRVFRENFDEFISDFLSFEQDNSEYELQKLARDQILSSIKKSHDTHLSNKRLLESLDKEEEDMRERLEEVKLRKEKLMSDWERLMSGSEGMKSQYEAQEKRLAVAEEKKRIAEERMSLSTVPWSSLKAQFL</sequence>
<dbReference type="PANTHER" id="PTHR46236">
    <property type="entry name" value="TRAF-LIKE SUPERFAMILY PROTEIN"/>
    <property type="match status" value="1"/>
</dbReference>
<dbReference type="InterPro" id="IPR002083">
    <property type="entry name" value="MATH/TRAF_dom"/>
</dbReference>
<evidence type="ECO:0000313" key="5">
    <source>
        <dbReference type="Proteomes" id="UP001345219"/>
    </source>
</evidence>
<keyword evidence="1 2" id="KW-0175">Coiled coil</keyword>
<dbReference type="Gene3D" id="2.60.210.10">
    <property type="entry name" value="Apoptosis, Tumor Necrosis Factor Receptor Associated Protein 2, Chain A"/>
    <property type="match status" value="1"/>
</dbReference>
<evidence type="ECO:0000259" key="3">
    <source>
        <dbReference type="PROSITE" id="PS50144"/>
    </source>
</evidence>
<organism evidence="4 5">
    <name type="scientific">Trapa incisa</name>
    <dbReference type="NCBI Taxonomy" id="236973"/>
    <lineage>
        <taxon>Eukaryota</taxon>
        <taxon>Viridiplantae</taxon>
        <taxon>Streptophyta</taxon>
        <taxon>Embryophyta</taxon>
        <taxon>Tracheophyta</taxon>
        <taxon>Spermatophyta</taxon>
        <taxon>Magnoliopsida</taxon>
        <taxon>eudicotyledons</taxon>
        <taxon>Gunneridae</taxon>
        <taxon>Pentapetalae</taxon>
        <taxon>rosids</taxon>
        <taxon>malvids</taxon>
        <taxon>Myrtales</taxon>
        <taxon>Lythraceae</taxon>
        <taxon>Trapa</taxon>
    </lineage>
</organism>
<feature type="coiled-coil region" evidence="2">
    <location>
        <begin position="364"/>
        <end position="430"/>
    </location>
</feature>
<proteinExistence type="predicted"/>
<dbReference type="InterPro" id="IPR050804">
    <property type="entry name" value="MCC"/>
</dbReference>
<dbReference type="InterPro" id="IPR008974">
    <property type="entry name" value="TRAF-like"/>
</dbReference>
<feature type="domain" description="MATH" evidence="3">
    <location>
        <begin position="64"/>
        <end position="189"/>
    </location>
</feature>
<dbReference type="Proteomes" id="UP001345219">
    <property type="component" value="Chromosome 14"/>
</dbReference>
<dbReference type="Pfam" id="PF22486">
    <property type="entry name" value="MATH_2"/>
    <property type="match status" value="1"/>
</dbReference>
<accession>A0AAN7L9F2</accession>
<protein>
    <recommendedName>
        <fullName evidence="3">MATH domain-containing protein</fullName>
    </recommendedName>
</protein>
<gene>
    <name evidence="4" type="ORF">SAY87_017707</name>
</gene>